<reference evidence="2" key="1">
    <citation type="submission" date="2020-05" db="EMBL/GenBank/DDBJ databases">
        <title>Phylogenomic resolution of chytrid fungi.</title>
        <authorList>
            <person name="Stajich J.E."/>
            <person name="Amses K."/>
            <person name="Simmons R."/>
            <person name="Seto K."/>
            <person name="Myers J."/>
            <person name="Bonds A."/>
            <person name="Quandt C.A."/>
            <person name="Barry K."/>
            <person name="Liu P."/>
            <person name="Grigoriev I."/>
            <person name="Longcore J.E."/>
            <person name="James T.Y."/>
        </authorList>
    </citation>
    <scope>NUCLEOTIDE SEQUENCE</scope>
    <source>
        <strain evidence="2">JEL0379</strain>
    </source>
</reference>
<evidence type="ECO:0000313" key="3">
    <source>
        <dbReference type="Proteomes" id="UP001212152"/>
    </source>
</evidence>
<evidence type="ECO:0000313" key="2">
    <source>
        <dbReference type="EMBL" id="KAJ3184200.1"/>
    </source>
</evidence>
<dbReference type="NCBIfam" id="TIGR02174">
    <property type="entry name" value="CXXU_selWTH"/>
    <property type="match status" value="1"/>
</dbReference>
<gene>
    <name evidence="2" type="ORF">HDU87_005046</name>
</gene>
<keyword evidence="3" id="KW-1185">Reference proteome</keyword>
<name>A0AAD5TQZ6_9FUNG</name>
<dbReference type="Proteomes" id="UP001212152">
    <property type="component" value="Unassembled WGS sequence"/>
</dbReference>
<evidence type="ECO:0000256" key="1">
    <source>
        <dbReference type="ARBA" id="ARBA00023284"/>
    </source>
</evidence>
<dbReference type="Pfam" id="PF10262">
    <property type="entry name" value="Rdx"/>
    <property type="match status" value="1"/>
</dbReference>
<protein>
    <submittedName>
        <fullName evidence="2">Uncharacterized protein</fullName>
    </submittedName>
</protein>
<comment type="caution">
    <text evidence="2">The sequence shown here is derived from an EMBL/GenBank/DDBJ whole genome shotgun (WGS) entry which is preliminary data.</text>
</comment>
<accession>A0AAD5TQZ6</accession>
<dbReference type="AlphaFoldDB" id="A0AAD5TQZ6"/>
<dbReference type="EMBL" id="JADGJQ010000004">
    <property type="protein sequence ID" value="KAJ3184200.1"/>
    <property type="molecule type" value="Genomic_DNA"/>
</dbReference>
<dbReference type="InterPro" id="IPR036249">
    <property type="entry name" value="Thioredoxin-like_sf"/>
</dbReference>
<dbReference type="SUPFAM" id="SSF52833">
    <property type="entry name" value="Thioredoxin-like"/>
    <property type="match status" value="1"/>
</dbReference>
<dbReference type="Gene3D" id="3.40.30.10">
    <property type="entry name" value="Glutaredoxin"/>
    <property type="match status" value="1"/>
</dbReference>
<sequence>MEDSRNSPETARSKFPRIEIEYCPACRWLLRAAWIAQELLTTFEKEVGEVALQPGPSGTFTVRIVTAPSGEGGGAAAPPSTLLWDRKQEGGFPEAKELKQRVRDVIAPEKGLGHSDVKKVPL</sequence>
<proteinExistence type="predicted"/>
<dbReference type="InterPro" id="IPR011893">
    <property type="entry name" value="Selenoprotein_Rdx-typ"/>
</dbReference>
<keyword evidence="1" id="KW-0676">Redox-active center</keyword>
<dbReference type="PANTHER" id="PTHR36417:SF2">
    <property type="entry name" value="SELENOPROTEIN DOMAIN PROTEIN (AFU_ORTHOLOGUE AFUA_1G05220)"/>
    <property type="match status" value="1"/>
</dbReference>
<organism evidence="2 3">
    <name type="scientific">Geranomyces variabilis</name>
    <dbReference type="NCBI Taxonomy" id="109894"/>
    <lineage>
        <taxon>Eukaryota</taxon>
        <taxon>Fungi</taxon>
        <taxon>Fungi incertae sedis</taxon>
        <taxon>Chytridiomycota</taxon>
        <taxon>Chytridiomycota incertae sedis</taxon>
        <taxon>Chytridiomycetes</taxon>
        <taxon>Spizellomycetales</taxon>
        <taxon>Powellomycetaceae</taxon>
        <taxon>Geranomyces</taxon>
    </lineage>
</organism>
<dbReference type="PANTHER" id="PTHR36417">
    <property type="entry name" value="SELENOPROTEIN DOMAIN PROTEIN (AFU_ORTHOLOGUE AFUA_1G05220)"/>
    <property type="match status" value="1"/>
</dbReference>